<sequence length="371" mass="42005">MFRPGLSLKLLGLSGYSITRKSAFGFNQLLKDDNLLKLYTTVAVSERWSKNYPQVNKCYGLPLKTINGYSNSKTLISSTLGRKNLSINRPSGQVMFTRKFSISGQLLASQWGQKPKLNPFQSFIYVIPPNIRFVFGIFVSACIVFFVLAPLILFMVPIVMLASVIGFFYFRRLQRSRINLFQRRWKDIEHSNLYYKTSMSGFNSVGLDIRSFALKRIKTALANNEYELRDKLLSSVKDEITGRHPDNNLNRIQLSPIEMMDEDAREGSNGILEQLTALSMGLVQTSHSKDSKASRRLAYISVILRGKDPQTLDDLLALKNQSVLIEITPVGLNADVFVLDTDPENLSKENSDQRSDNDNSNVIIDIKPSKR</sequence>
<dbReference type="EMBL" id="KV454408">
    <property type="protein sequence ID" value="ODQ66848.1"/>
    <property type="molecule type" value="Genomic_DNA"/>
</dbReference>
<keyword evidence="2" id="KW-0472">Membrane</keyword>
<evidence type="ECO:0000313" key="3">
    <source>
        <dbReference type="EMBL" id="ODQ66848.1"/>
    </source>
</evidence>
<reference evidence="3 4" key="1">
    <citation type="journal article" date="2016" name="Proc. Natl. Acad. Sci. U.S.A.">
        <title>Comparative genomics of biotechnologically important yeasts.</title>
        <authorList>
            <person name="Riley R."/>
            <person name="Haridas S."/>
            <person name="Wolfe K.H."/>
            <person name="Lopes M.R."/>
            <person name="Hittinger C.T."/>
            <person name="Goeker M."/>
            <person name="Salamov A.A."/>
            <person name="Wisecaver J.H."/>
            <person name="Long T.M."/>
            <person name="Calvey C.H."/>
            <person name="Aerts A.L."/>
            <person name="Barry K.W."/>
            <person name="Choi C."/>
            <person name="Clum A."/>
            <person name="Coughlan A.Y."/>
            <person name="Deshpande S."/>
            <person name="Douglass A.P."/>
            <person name="Hanson S.J."/>
            <person name="Klenk H.-P."/>
            <person name="LaButti K.M."/>
            <person name="Lapidus A."/>
            <person name="Lindquist E.A."/>
            <person name="Lipzen A.M."/>
            <person name="Meier-Kolthoff J.P."/>
            <person name="Ohm R.A."/>
            <person name="Otillar R.P."/>
            <person name="Pangilinan J.L."/>
            <person name="Peng Y."/>
            <person name="Rokas A."/>
            <person name="Rosa C.A."/>
            <person name="Scheuner C."/>
            <person name="Sibirny A.A."/>
            <person name="Slot J.C."/>
            <person name="Stielow J.B."/>
            <person name="Sun H."/>
            <person name="Kurtzman C.P."/>
            <person name="Blackwell M."/>
            <person name="Grigoriev I.V."/>
            <person name="Jeffries T.W."/>
        </authorList>
    </citation>
    <scope>NUCLEOTIDE SEQUENCE [LARGE SCALE GENOMIC DNA]</scope>
    <source>
        <strain evidence="3 4">DSM 6958</strain>
    </source>
</reference>
<keyword evidence="4" id="KW-1185">Reference proteome</keyword>
<gene>
    <name evidence="3" type="ORF">NADFUDRAFT_82544</name>
</gene>
<feature type="region of interest" description="Disordered" evidence="1">
    <location>
        <begin position="345"/>
        <end position="371"/>
    </location>
</feature>
<accession>A0A1E3PNE3</accession>
<evidence type="ECO:0000256" key="1">
    <source>
        <dbReference type="SAM" id="MobiDB-lite"/>
    </source>
</evidence>
<name>A0A1E3PNE3_9ASCO</name>
<proteinExistence type="predicted"/>
<evidence type="ECO:0000256" key="2">
    <source>
        <dbReference type="SAM" id="Phobius"/>
    </source>
</evidence>
<evidence type="ECO:0000313" key="4">
    <source>
        <dbReference type="Proteomes" id="UP000095009"/>
    </source>
</evidence>
<dbReference type="AlphaFoldDB" id="A0A1E3PNE3"/>
<organism evidence="3 4">
    <name type="scientific">Nadsonia fulvescens var. elongata DSM 6958</name>
    <dbReference type="NCBI Taxonomy" id="857566"/>
    <lineage>
        <taxon>Eukaryota</taxon>
        <taxon>Fungi</taxon>
        <taxon>Dikarya</taxon>
        <taxon>Ascomycota</taxon>
        <taxon>Saccharomycotina</taxon>
        <taxon>Dipodascomycetes</taxon>
        <taxon>Dipodascales</taxon>
        <taxon>Dipodascales incertae sedis</taxon>
        <taxon>Nadsonia</taxon>
    </lineage>
</organism>
<dbReference type="Proteomes" id="UP000095009">
    <property type="component" value="Unassembled WGS sequence"/>
</dbReference>
<feature type="transmembrane region" description="Helical" evidence="2">
    <location>
        <begin position="152"/>
        <end position="170"/>
    </location>
</feature>
<protein>
    <submittedName>
        <fullName evidence="3">Uncharacterized protein</fullName>
    </submittedName>
</protein>
<keyword evidence="2" id="KW-0812">Transmembrane</keyword>
<keyword evidence="2" id="KW-1133">Transmembrane helix</keyword>
<feature type="compositionally biased region" description="Basic and acidic residues" evidence="1">
    <location>
        <begin position="345"/>
        <end position="357"/>
    </location>
</feature>